<evidence type="ECO:0000313" key="2">
    <source>
        <dbReference type="Proteomes" id="UP000735302"/>
    </source>
</evidence>
<keyword evidence="2" id="KW-1185">Reference proteome</keyword>
<organism evidence="1 2">
    <name type="scientific">Plakobranchus ocellatus</name>
    <dbReference type="NCBI Taxonomy" id="259542"/>
    <lineage>
        <taxon>Eukaryota</taxon>
        <taxon>Metazoa</taxon>
        <taxon>Spiralia</taxon>
        <taxon>Lophotrochozoa</taxon>
        <taxon>Mollusca</taxon>
        <taxon>Gastropoda</taxon>
        <taxon>Heterobranchia</taxon>
        <taxon>Euthyneura</taxon>
        <taxon>Panpulmonata</taxon>
        <taxon>Sacoglossa</taxon>
        <taxon>Placobranchoidea</taxon>
        <taxon>Plakobranchidae</taxon>
        <taxon>Plakobranchus</taxon>
    </lineage>
</organism>
<dbReference type="AlphaFoldDB" id="A0AAV4E3C8"/>
<gene>
    <name evidence="1" type="ORF">PoB_007715900</name>
</gene>
<proteinExistence type="predicted"/>
<sequence>MACWIKLLIRGRTKVHRPPPQSSHVGTSQFMDHCLASRVNKRTEYNNYFNFKTRPKYLAPAMEVPNSFLAPKSQLRPLQSASPNISQRLLPAALYVDSLQFLNPCQVDAENLMQRT</sequence>
<dbReference type="EMBL" id="BLXT01008617">
    <property type="protein sequence ID" value="GFO50654.1"/>
    <property type="molecule type" value="Genomic_DNA"/>
</dbReference>
<protein>
    <submittedName>
        <fullName evidence="1">Uncharacterized protein</fullName>
    </submittedName>
</protein>
<accession>A0AAV4E3C8</accession>
<name>A0AAV4E3C8_9GAST</name>
<reference evidence="1 2" key="1">
    <citation type="journal article" date="2021" name="Elife">
        <title>Chloroplast acquisition without the gene transfer in kleptoplastic sea slugs, Plakobranchus ocellatus.</title>
        <authorList>
            <person name="Maeda T."/>
            <person name="Takahashi S."/>
            <person name="Yoshida T."/>
            <person name="Shimamura S."/>
            <person name="Takaki Y."/>
            <person name="Nagai Y."/>
            <person name="Toyoda A."/>
            <person name="Suzuki Y."/>
            <person name="Arimoto A."/>
            <person name="Ishii H."/>
            <person name="Satoh N."/>
            <person name="Nishiyama T."/>
            <person name="Hasebe M."/>
            <person name="Maruyama T."/>
            <person name="Minagawa J."/>
            <person name="Obokata J."/>
            <person name="Shigenobu S."/>
        </authorList>
    </citation>
    <scope>NUCLEOTIDE SEQUENCE [LARGE SCALE GENOMIC DNA]</scope>
</reference>
<comment type="caution">
    <text evidence="1">The sequence shown here is derived from an EMBL/GenBank/DDBJ whole genome shotgun (WGS) entry which is preliminary data.</text>
</comment>
<dbReference type="Proteomes" id="UP000735302">
    <property type="component" value="Unassembled WGS sequence"/>
</dbReference>
<evidence type="ECO:0000313" key="1">
    <source>
        <dbReference type="EMBL" id="GFO50654.1"/>
    </source>
</evidence>